<feature type="domain" description="Acyl-CoA oxidase/dehydrogenase middle" evidence="7">
    <location>
        <begin position="238"/>
        <end position="341"/>
    </location>
</feature>
<evidence type="ECO:0000259" key="9">
    <source>
        <dbReference type="Pfam" id="PF22217"/>
    </source>
</evidence>
<dbReference type="Pfam" id="PF02770">
    <property type="entry name" value="Acyl-CoA_dh_M"/>
    <property type="match status" value="1"/>
</dbReference>
<comment type="similarity">
    <text evidence="1 5">Belongs to the acyl-CoA dehydrogenase family.</text>
</comment>
<sequence length="647" mass="71918">MFARVASFSHLAACDFCILGESSCQHQGHVWRNQGVHFAKKVQAESKDVMNLRSIQQSRTMPFTGREKEVFCQEPPCIGNPYLEDALLRDYLQSHLPTKVFAEVSSDLERFGARVKNEIDSLGRECELNPPRLQHFDAWGRRVDQIITCTAWKRMKEFSAEEGLVAEAYERRYSNWSRIYQIAKLFLFAPSSGLFSCPLAMTDGVAKVIESLGVPKLLEDVYARLTSRDPGQFWTSGQWMTERRGGSDVGNGTETVAQPLLDGTYSLHGLKWFTSATDSDVALTLARILAADGQVEQGSKGLSLFYLKVRDAEGKLNKIEIHRLKDKLGTRQLPTAELFLDGAKALRISAEGRGVATIAHMLTITRIHNAIGAVAFMRRMIHMARDYVTKREAFGKLLKDHPLHTQTLARMEVQTRGVFLLLMEMGRLLGLEETEKATVQDQHMLRLLTPVVKLYTGKQAVAVISEGLECFGGQGFMEDTGLTTLARDAQVFTIWEGTTNILSLDVLRSIAKSGGKVLDAFFSTAQAKLEVALGAPELEPSVQTVQKALHKLRLFTREMGLKGEEGMQLSARDFAYTLARIYGGVLLLEHAARPSASATDIFTAQRWCQQDLCLVDREDKAGSYSPAAASLDHALVFGGYPFVRGKL</sequence>
<keyword evidence="10" id="KW-1185">Reference proteome</keyword>
<dbReference type="GeneID" id="110070885"/>
<gene>
    <name evidence="11" type="primary">LOC110070885</name>
</gene>
<dbReference type="Gene3D" id="1.20.140.10">
    <property type="entry name" value="Butyryl-CoA Dehydrogenase, subunit A, domain 3"/>
    <property type="match status" value="1"/>
</dbReference>
<keyword evidence="3 5" id="KW-0274">FAD</keyword>
<reference evidence="11" key="1">
    <citation type="submission" date="2025-08" db="UniProtKB">
        <authorList>
            <consortium name="RefSeq"/>
        </authorList>
    </citation>
    <scope>IDENTIFICATION</scope>
</reference>
<evidence type="ECO:0000259" key="8">
    <source>
        <dbReference type="Pfam" id="PF18158"/>
    </source>
</evidence>
<dbReference type="InterPro" id="IPR006091">
    <property type="entry name" value="Acyl-CoA_Oxase/DH_mid-dom"/>
</dbReference>
<evidence type="ECO:0000256" key="4">
    <source>
        <dbReference type="ARBA" id="ARBA00023002"/>
    </source>
</evidence>
<dbReference type="PANTHER" id="PTHR42707:SF2">
    <property type="entry name" value="ACD11 DEHYDROGENASE"/>
    <property type="match status" value="1"/>
</dbReference>
<keyword evidence="2 5" id="KW-0285">Flavoprotein</keyword>
<evidence type="ECO:0000256" key="3">
    <source>
        <dbReference type="ARBA" id="ARBA00022827"/>
    </source>
</evidence>
<organism evidence="10 11">
    <name type="scientific">Pogona vitticeps</name>
    <name type="common">central bearded dragon</name>
    <dbReference type="NCBI Taxonomy" id="103695"/>
    <lineage>
        <taxon>Eukaryota</taxon>
        <taxon>Metazoa</taxon>
        <taxon>Chordata</taxon>
        <taxon>Craniata</taxon>
        <taxon>Vertebrata</taxon>
        <taxon>Euteleostomi</taxon>
        <taxon>Lepidosauria</taxon>
        <taxon>Squamata</taxon>
        <taxon>Bifurcata</taxon>
        <taxon>Unidentata</taxon>
        <taxon>Episquamata</taxon>
        <taxon>Toxicofera</taxon>
        <taxon>Iguania</taxon>
        <taxon>Acrodonta</taxon>
        <taxon>Agamidae</taxon>
        <taxon>Amphibolurinae</taxon>
        <taxon>Pogona</taxon>
    </lineage>
</organism>
<keyword evidence="4 5" id="KW-0560">Oxidoreductase</keyword>
<dbReference type="RefSeq" id="XP_072839537.1">
    <property type="nucleotide sequence ID" value="XM_072983436.1"/>
</dbReference>
<dbReference type="InterPro" id="IPR041504">
    <property type="entry name" value="AidB_N"/>
</dbReference>
<dbReference type="Pfam" id="PF22217">
    <property type="entry name" value="ACDH-11_C"/>
    <property type="match status" value="1"/>
</dbReference>
<dbReference type="InterPro" id="IPR052904">
    <property type="entry name" value="Acyl-CoA_dehydrogenase-like"/>
</dbReference>
<protein>
    <submittedName>
        <fullName evidence="11">Acyl-CoA dehydrogenase family member 11-like isoform X1</fullName>
    </submittedName>
</protein>
<comment type="cofactor">
    <cofactor evidence="5">
        <name>FAD</name>
        <dbReference type="ChEBI" id="CHEBI:57692"/>
    </cofactor>
</comment>
<dbReference type="PANTHER" id="PTHR42707">
    <property type="entry name" value="ACYL-COA DEHYDROGENASE"/>
    <property type="match status" value="1"/>
</dbReference>
<name>A0ABM5F2B8_9SAUR</name>
<evidence type="ECO:0000256" key="2">
    <source>
        <dbReference type="ARBA" id="ARBA00022630"/>
    </source>
</evidence>
<dbReference type="SUPFAM" id="SSF56645">
    <property type="entry name" value="Acyl-CoA dehydrogenase NM domain-like"/>
    <property type="match status" value="1"/>
</dbReference>
<evidence type="ECO:0000259" key="7">
    <source>
        <dbReference type="Pfam" id="PF02770"/>
    </source>
</evidence>
<evidence type="ECO:0000313" key="10">
    <source>
        <dbReference type="Proteomes" id="UP001652642"/>
    </source>
</evidence>
<proteinExistence type="inferred from homology"/>
<dbReference type="Gene3D" id="2.40.110.20">
    <property type="match status" value="1"/>
</dbReference>
<evidence type="ECO:0000256" key="5">
    <source>
        <dbReference type="RuleBase" id="RU362125"/>
    </source>
</evidence>
<dbReference type="Pfam" id="PF00441">
    <property type="entry name" value="Acyl-CoA_dh_1"/>
    <property type="match status" value="1"/>
</dbReference>
<feature type="domain" description="Acyl-CoA dehydrogenase 11-like C-terminal" evidence="9">
    <location>
        <begin position="516"/>
        <end position="637"/>
    </location>
</feature>
<dbReference type="SUPFAM" id="SSF47203">
    <property type="entry name" value="Acyl-CoA dehydrogenase C-terminal domain-like"/>
    <property type="match status" value="1"/>
</dbReference>
<feature type="domain" description="Acyl-CoA dehydrogenase/oxidase C-terminal" evidence="6">
    <location>
        <begin position="352"/>
        <end position="510"/>
    </location>
</feature>
<dbReference type="InterPro" id="IPR053998">
    <property type="entry name" value="ACDH-11_C"/>
</dbReference>
<evidence type="ECO:0000313" key="11">
    <source>
        <dbReference type="RefSeq" id="XP_072839537.1"/>
    </source>
</evidence>
<dbReference type="InterPro" id="IPR009100">
    <property type="entry name" value="AcylCoA_DH/oxidase_NM_dom_sf"/>
</dbReference>
<dbReference type="InterPro" id="IPR009075">
    <property type="entry name" value="AcylCo_DH/oxidase_C"/>
</dbReference>
<dbReference type="InterPro" id="IPR036250">
    <property type="entry name" value="AcylCo_DH-like_C"/>
</dbReference>
<evidence type="ECO:0000259" key="6">
    <source>
        <dbReference type="Pfam" id="PF00441"/>
    </source>
</evidence>
<dbReference type="Proteomes" id="UP001652642">
    <property type="component" value="Chromosome 14"/>
</dbReference>
<evidence type="ECO:0000256" key="1">
    <source>
        <dbReference type="ARBA" id="ARBA00009347"/>
    </source>
</evidence>
<dbReference type="Gene3D" id="6.10.250.600">
    <property type="match status" value="1"/>
</dbReference>
<feature type="domain" description="Adaptive response protein AidB N-terminal" evidence="8">
    <location>
        <begin position="80"/>
        <end position="228"/>
    </location>
</feature>
<dbReference type="Pfam" id="PF18158">
    <property type="entry name" value="AidB_N"/>
    <property type="match status" value="1"/>
</dbReference>
<accession>A0ABM5F2B8</accession>